<evidence type="ECO:0000256" key="1">
    <source>
        <dbReference type="ARBA" id="ARBA00008638"/>
    </source>
</evidence>
<dbReference type="Pfam" id="PF16899">
    <property type="entry name" value="Cyclin_C_2"/>
    <property type="match status" value="1"/>
</dbReference>
<evidence type="ECO:0000256" key="7">
    <source>
        <dbReference type="RuleBase" id="RU000383"/>
    </source>
</evidence>
<evidence type="ECO:0000256" key="5">
    <source>
        <dbReference type="ARBA" id="ARBA00025343"/>
    </source>
</evidence>
<gene>
    <name evidence="9" type="ORF">X975_26246</name>
</gene>
<dbReference type="STRING" id="407821.A0A087T057"/>
<dbReference type="EMBL" id="KK112763">
    <property type="protein sequence ID" value="KFM58496.1"/>
    <property type="molecule type" value="Genomic_DNA"/>
</dbReference>
<dbReference type="InterPro" id="IPR036915">
    <property type="entry name" value="Cyclin-like_sf"/>
</dbReference>
<dbReference type="Proteomes" id="UP000054359">
    <property type="component" value="Unassembled WGS sequence"/>
</dbReference>
<accession>A0A087T057</accession>
<protein>
    <recommendedName>
        <fullName evidence="2">Cyclin-H</fullName>
    </recommendedName>
</protein>
<keyword evidence="4" id="KW-0131">Cell cycle</keyword>
<keyword evidence="10" id="KW-1185">Reference proteome</keyword>
<dbReference type="InterPro" id="IPR043198">
    <property type="entry name" value="Cyclin/Ssn8"/>
</dbReference>
<feature type="non-terminal residue" evidence="9">
    <location>
        <position position="357"/>
    </location>
</feature>
<reference evidence="9 10" key="1">
    <citation type="submission" date="2013-11" db="EMBL/GenBank/DDBJ databases">
        <title>Genome sequencing of Stegodyphus mimosarum.</title>
        <authorList>
            <person name="Bechsgaard J."/>
        </authorList>
    </citation>
    <scope>NUCLEOTIDE SEQUENCE [LARGE SCALE GENOMIC DNA]</scope>
</reference>
<dbReference type="CDD" id="cd20525">
    <property type="entry name" value="CYCLIN_CCNH_rpt2"/>
    <property type="match status" value="1"/>
</dbReference>
<keyword evidence="3 7" id="KW-0195">Cyclin</keyword>
<comment type="function">
    <text evidence="5">Regulates CDK7, the catalytic subunit of the CDK-activating kinase (CAK) enzymatic complex. CAK activates the cyclin-associated kinases CDK1, CDK2, CDK4 and CDK6 by threonine phosphorylation. CAK complexed to the core-TFIIH basal transcription factor activates RNA polymerase II by serine phosphorylation of the repetitive C-terminal domain (CTD) of its large subunit (POLR2A), allowing its escape from the promoter and elongation of the transcripts. Involved in cell cycle control and in RNA transcription by RNA polymerase II. Its expression and activity are constant throughout the cell cycle.</text>
</comment>
<evidence type="ECO:0000256" key="4">
    <source>
        <dbReference type="ARBA" id="ARBA00023306"/>
    </source>
</evidence>
<comment type="subunit">
    <text evidence="6">Associates primarily with CDK7 and MAT1 to form the CAK complex. CAK can further associate with the core-TFIIH to form the TFIIH basal transcription factor.</text>
</comment>
<dbReference type="GO" id="GO:0016538">
    <property type="term" value="F:cyclin-dependent protein serine/threonine kinase regulator activity"/>
    <property type="evidence" value="ECO:0007669"/>
    <property type="project" value="InterPro"/>
</dbReference>
<dbReference type="SUPFAM" id="SSF47954">
    <property type="entry name" value="Cyclin-like"/>
    <property type="match status" value="2"/>
</dbReference>
<dbReference type="FunFam" id="1.10.472.10:FF:000029">
    <property type="entry name" value="Cyclin h"/>
    <property type="match status" value="1"/>
</dbReference>
<evidence type="ECO:0000256" key="6">
    <source>
        <dbReference type="ARBA" id="ARBA00026042"/>
    </source>
</evidence>
<dbReference type="GO" id="GO:0006351">
    <property type="term" value="P:DNA-templated transcription"/>
    <property type="evidence" value="ECO:0007669"/>
    <property type="project" value="InterPro"/>
</dbReference>
<dbReference type="OMA" id="ESRMMED"/>
<proteinExistence type="inferred from homology"/>
<dbReference type="GO" id="GO:0006357">
    <property type="term" value="P:regulation of transcription by RNA polymerase II"/>
    <property type="evidence" value="ECO:0007669"/>
    <property type="project" value="InterPro"/>
</dbReference>
<comment type="similarity">
    <text evidence="1">Belongs to the cyclin family. Cyclin C subfamily.</text>
</comment>
<dbReference type="InterPro" id="IPR013763">
    <property type="entry name" value="Cyclin-like_dom"/>
</dbReference>
<dbReference type="InterPro" id="IPR031658">
    <property type="entry name" value="Cyclin_C_2"/>
</dbReference>
<dbReference type="Gene3D" id="1.10.472.10">
    <property type="entry name" value="Cyclin-like"/>
    <property type="match status" value="2"/>
</dbReference>
<dbReference type="FunFam" id="1.10.472.10:FF:000088">
    <property type="entry name" value="Cyclin-H"/>
    <property type="match status" value="1"/>
</dbReference>
<dbReference type="AlphaFoldDB" id="A0A087T057"/>
<evidence type="ECO:0000313" key="9">
    <source>
        <dbReference type="EMBL" id="KFM58496.1"/>
    </source>
</evidence>
<dbReference type="CDD" id="cd20524">
    <property type="entry name" value="CYCLIN_CCNH_rpt1"/>
    <property type="match status" value="1"/>
</dbReference>
<dbReference type="NCBIfam" id="TIGR00569">
    <property type="entry name" value="ccl1"/>
    <property type="match status" value="1"/>
</dbReference>
<dbReference type="GO" id="GO:0070985">
    <property type="term" value="C:transcription factor TFIIK complex"/>
    <property type="evidence" value="ECO:0007669"/>
    <property type="project" value="InterPro"/>
</dbReference>
<feature type="domain" description="Cyclin-like" evidence="8">
    <location>
        <begin position="59"/>
        <end position="146"/>
    </location>
</feature>
<dbReference type="Pfam" id="PF00134">
    <property type="entry name" value="Cyclin_N"/>
    <property type="match status" value="1"/>
</dbReference>
<sequence>MFNLSAQARSWMFKSSSELAKRRENASKKFIQENSNGSDNQKHFLTPSEERLLYKHYESILLKFCQKFQPPMPKNVIGCSFHYFKRFYLNNSVMDFHPKDIVVTCVYLASKVEEFNVSIGQFVANVKGDREKATEIILNHELLLMQQLNFDLAVYNAFRPVEGFLIDIKTRYPQLHNPEQLRPAIDEFLDKIQFTDACFLYSPSQIALAAIAFGAKKFKKNIDGYLCDILFAGMPEKFSYIREAIKNMFVLIKNESPVLTDPMRAALEKKLERCRNQENNPSTIAYKRKLEEMLEDDEIESAQKYSKLLENEESRMMEDEQNLDHSMSHGLHNADDVATSELEIVRTENFLTKTFCW</sequence>
<name>A0A087T057_STEMI</name>
<evidence type="ECO:0000259" key="8">
    <source>
        <dbReference type="SMART" id="SM00385"/>
    </source>
</evidence>
<dbReference type="SMART" id="SM00385">
    <property type="entry name" value="CYCLIN"/>
    <property type="match status" value="1"/>
</dbReference>
<dbReference type="InterPro" id="IPR006671">
    <property type="entry name" value="Cyclin_N"/>
</dbReference>
<dbReference type="PANTHER" id="PTHR10026">
    <property type="entry name" value="CYCLIN"/>
    <property type="match status" value="1"/>
</dbReference>
<dbReference type="InterPro" id="IPR027081">
    <property type="entry name" value="CyclinH/Ccl1"/>
</dbReference>
<evidence type="ECO:0000256" key="3">
    <source>
        <dbReference type="ARBA" id="ARBA00023127"/>
    </source>
</evidence>
<organism evidence="9 10">
    <name type="scientific">Stegodyphus mimosarum</name>
    <name type="common">African social velvet spider</name>
    <dbReference type="NCBI Taxonomy" id="407821"/>
    <lineage>
        <taxon>Eukaryota</taxon>
        <taxon>Metazoa</taxon>
        <taxon>Ecdysozoa</taxon>
        <taxon>Arthropoda</taxon>
        <taxon>Chelicerata</taxon>
        <taxon>Arachnida</taxon>
        <taxon>Araneae</taxon>
        <taxon>Araneomorphae</taxon>
        <taxon>Entelegynae</taxon>
        <taxon>Eresoidea</taxon>
        <taxon>Eresidae</taxon>
        <taxon>Stegodyphus</taxon>
    </lineage>
</organism>
<evidence type="ECO:0000256" key="2">
    <source>
        <dbReference type="ARBA" id="ARBA00019496"/>
    </source>
</evidence>
<evidence type="ECO:0000313" key="10">
    <source>
        <dbReference type="Proteomes" id="UP000054359"/>
    </source>
</evidence>
<dbReference type="OrthoDB" id="340962at2759"/>